<accession>A0A829PNN4</accession>
<proteinExistence type="predicted"/>
<organism evidence="1 2">
    <name type="scientific">Mycobacteroides abscessus MAB_030201_1075</name>
    <dbReference type="NCBI Taxonomy" id="1335410"/>
    <lineage>
        <taxon>Bacteria</taxon>
        <taxon>Bacillati</taxon>
        <taxon>Actinomycetota</taxon>
        <taxon>Actinomycetes</taxon>
        <taxon>Mycobacteriales</taxon>
        <taxon>Mycobacteriaceae</taxon>
        <taxon>Mycobacteroides</taxon>
        <taxon>Mycobacteroides abscessus</taxon>
    </lineage>
</organism>
<name>A0A829PNN4_9MYCO</name>
<comment type="caution">
    <text evidence="1">The sequence shown here is derived from an EMBL/GenBank/DDBJ whole genome shotgun (WGS) entry which is preliminary data.</text>
</comment>
<dbReference type="AlphaFoldDB" id="A0A829PNN4"/>
<evidence type="ECO:0000313" key="2">
    <source>
        <dbReference type="Proteomes" id="UP000019854"/>
    </source>
</evidence>
<evidence type="ECO:0000313" key="1">
    <source>
        <dbReference type="EMBL" id="ETZ88773.1"/>
    </source>
</evidence>
<dbReference type="Proteomes" id="UP000019854">
    <property type="component" value="Unassembled WGS sequence"/>
</dbReference>
<gene>
    <name evidence="1" type="ORF">L829_2343</name>
</gene>
<sequence length="37" mass="3332">MGLNPNAGVAVGGAWAGVSATAGFDGIGLAEGGVTEG</sequence>
<reference evidence="1 2" key="1">
    <citation type="submission" date="2014-01" db="EMBL/GenBank/DDBJ databases">
        <authorList>
            <person name="Zelazny A."/>
            <person name="Olivier K."/>
            <person name="Sampaio E.P."/>
            <person name="Holland S.M."/>
            <person name="Tallon L.J."/>
            <person name="Sadzewicz L.K."/>
            <person name="Sengamalay N."/>
            <person name="Fraser C.M."/>
            <person name="Hine E."/>
            <person name="Shefchek K.A."/>
            <person name="Das S.P."/>
            <person name="Shallom S.J."/>
            <person name="Agrawal S."/>
            <person name="Tettelin H."/>
        </authorList>
    </citation>
    <scope>NUCLEOTIDE SEQUENCE [LARGE SCALE GENOMIC DNA]</scope>
    <source>
        <strain evidence="1 2">MAB_030201_1075</strain>
    </source>
</reference>
<dbReference type="EMBL" id="JAOX01000001">
    <property type="protein sequence ID" value="ETZ88773.1"/>
    <property type="molecule type" value="Genomic_DNA"/>
</dbReference>
<protein>
    <submittedName>
        <fullName evidence="1">Uncharacterized protein</fullName>
    </submittedName>
</protein>